<dbReference type="Gramene" id="ESR36926">
    <property type="protein sequence ID" value="ESR36926"/>
    <property type="gene ID" value="CICLE_v10027949mg"/>
</dbReference>
<evidence type="ECO:0000313" key="8">
    <source>
        <dbReference type="EMBL" id="ESR36926.1"/>
    </source>
</evidence>
<dbReference type="Gene3D" id="3.40.50.300">
    <property type="entry name" value="P-loop containing nucleotide triphosphate hydrolases"/>
    <property type="match status" value="1"/>
</dbReference>
<dbReference type="STRING" id="85681.V4SIQ3"/>
<dbReference type="GO" id="GO:0003924">
    <property type="term" value="F:GTPase activity"/>
    <property type="evidence" value="ECO:0007669"/>
    <property type="project" value="InterPro"/>
</dbReference>
<protein>
    <submittedName>
        <fullName evidence="8">Uncharacterized protein</fullName>
    </submittedName>
</protein>
<dbReference type="InterPro" id="IPR027417">
    <property type="entry name" value="P-loop_NTPase"/>
</dbReference>
<dbReference type="FunFam" id="3.40.50.300:FF:000692">
    <property type="entry name" value="Guanine nucleotide-binding protein subunit alpha"/>
    <property type="match status" value="1"/>
</dbReference>
<evidence type="ECO:0000256" key="6">
    <source>
        <dbReference type="PIRSR" id="PIRSR601019-2"/>
    </source>
</evidence>
<dbReference type="Gene3D" id="1.10.400.10">
    <property type="entry name" value="GI Alpha 1, domain 2-like"/>
    <property type="match status" value="1"/>
</dbReference>
<keyword evidence="6" id="KW-0460">Magnesium</keyword>
<gene>
    <name evidence="8" type="ORF">CICLE_v10027949mg</name>
</gene>
<dbReference type="Pfam" id="PF00503">
    <property type="entry name" value="G-alpha"/>
    <property type="match status" value="1"/>
</dbReference>
<dbReference type="GO" id="GO:0005525">
    <property type="term" value="F:GTP binding"/>
    <property type="evidence" value="ECO:0007669"/>
    <property type="project" value="UniProtKB-KW"/>
</dbReference>
<dbReference type="OrthoDB" id="5817230at2759"/>
<feature type="binding site" evidence="5">
    <location>
        <begin position="478"/>
        <end position="486"/>
    </location>
    <ligand>
        <name>GTP</name>
        <dbReference type="ChEBI" id="CHEBI:37565"/>
    </ligand>
</feature>
<dbReference type="OMA" id="CTNKMME"/>
<keyword evidence="7" id="KW-1133">Transmembrane helix</keyword>
<dbReference type="GO" id="GO:0007186">
    <property type="term" value="P:G protein-coupled receptor signaling pathway"/>
    <property type="evidence" value="ECO:0007669"/>
    <property type="project" value="InterPro"/>
</dbReference>
<dbReference type="EMBL" id="KI536978">
    <property type="protein sequence ID" value="ESR36926.1"/>
    <property type="molecule type" value="Genomic_DNA"/>
</dbReference>
<evidence type="ECO:0000256" key="5">
    <source>
        <dbReference type="PIRSR" id="PIRSR601019-1"/>
    </source>
</evidence>
<evidence type="ECO:0000256" key="3">
    <source>
        <dbReference type="ARBA" id="ARBA00023134"/>
    </source>
</evidence>
<keyword evidence="7" id="KW-0812">Transmembrane</keyword>
<dbReference type="Proteomes" id="UP000030687">
    <property type="component" value="Unassembled WGS sequence"/>
</dbReference>
<feature type="transmembrane region" description="Helical" evidence="7">
    <location>
        <begin position="12"/>
        <end position="33"/>
    </location>
</feature>
<dbReference type="KEGG" id="cic:CICLE_v10027949mg"/>
<keyword evidence="3 5" id="KW-0342">GTP-binding</keyword>
<evidence type="ECO:0000256" key="2">
    <source>
        <dbReference type="ARBA" id="ARBA00022741"/>
    </source>
</evidence>
<dbReference type="PANTHER" id="PTHR36486">
    <property type="entry name" value="OS01G0977800 PROTEIN"/>
    <property type="match status" value="1"/>
</dbReference>
<dbReference type="InterPro" id="IPR053057">
    <property type="entry name" value="XLG_GTP-binding"/>
</dbReference>
<evidence type="ECO:0000256" key="4">
    <source>
        <dbReference type="ARBA" id="ARBA00023224"/>
    </source>
</evidence>
<sequence>MIHEFVRLVKLILAFFFSFSISVYRLVFIILLVCRTRVIGFELKGFNKMEREAVMQRKKSSCYLCLKGNWFTEKEVCIVCDAKYCSNCVLRAMGSMPEGRKCVTCTGFRVDDSKRGTLGKCSRMLKRMLTEMEVKQIMRSELSCNANQLIPERVFVNGELLSQKQLLIVRSCPNPPKKLNPGYYWYDKVSGYWGKIGQRPCQIITPHLRVGGQLMRNASNGNTSVLINNREITKRELCMFQLSGMQCEGQPSFWLSADGSYQEEGMKYIKGCIWDKSRIKLFCSLLSLPTPPDSVNGVNCCEKKILCKLLLLGEQNSGTSTIYKQAKLLFKVPFSEDERRNIKFTILRNLYRYIGILLEGRERFEEESLSGKGKRQVIDEPGSSGQIDDKTMYTLSPRLKAFSDRLLKVMASNLEAIFPYGTSEYAPFIEELWRDPSFQSTYNRRNELDSLPRVASYFLERVVVISQPDYEPSDMDILYAEGITSTNGLSCMEYSFPESTQNSSIDSSNQNDPLVRYQLIRVDPKCLVENYEWLEMFEDVDLVLFCVSLTCYDEFFEDSRGFLTNKMLASKQLFENIVIHPTFDLKNFLLILNKYNMLEEKIEQVPLTECDWFCDFNPVINMSLAQYASHYVALKFKTLFNSLTGCELFVSIVNALEPETVDEALRYAPVACALIN</sequence>
<dbReference type="InParanoid" id="V4SIQ3"/>
<evidence type="ECO:0000313" key="9">
    <source>
        <dbReference type="Proteomes" id="UP000030687"/>
    </source>
</evidence>
<dbReference type="SUPFAM" id="SSF52540">
    <property type="entry name" value="P-loop containing nucleoside triphosphate hydrolases"/>
    <property type="match status" value="1"/>
</dbReference>
<evidence type="ECO:0000256" key="7">
    <source>
        <dbReference type="SAM" id="Phobius"/>
    </source>
</evidence>
<keyword evidence="7" id="KW-0472">Membrane</keyword>
<keyword evidence="1 6" id="KW-0479">Metal-binding</keyword>
<keyword evidence="4" id="KW-0807">Transducer</keyword>
<evidence type="ECO:0000256" key="1">
    <source>
        <dbReference type="ARBA" id="ARBA00022723"/>
    </source>
</evidence>
<dbReference type="PROSITE" id="PS51882">
    <property type="entry name" value="G_ALPHA"/>
    <property type="match status" value="1"/>
</dbReference>
<dbReference type="GO" id="GO:0046872">
    <property type="term" value="F:metal ion binding"/>
    <property type="evidence" value="ECO:0007669"/>
    <property type="project" value="UniProtKB-KW"/>
</dbReference>
<organism evidence="8 9">
    <name type="scientific">Citrus clementina</name>
    <name type="common">Clementine</name>
    <name type="synonym">Citrus deliciosa x Citrus sinensis</name>
    <dbReference type="NCBI Taxonomy" id="85681"/>
    <lineage>
        <taxon>Eukaryota</taxon>
        <taxon>Viridiplantae</taxon>
        <taxon>Streptophyta</taxon>
        <taxon>Embryophyta</taxon>
        <taxon>Tracheophyta</taxon>
        <taxon>Spermatophyta</taxon>
        <taxon>Magnoliopsida</taxon>
        <taxon>eudicotyledons</taxon>
        <taxon>Gunneridae</taxon>
        <taxon>Pentapetalae</taxon>
        <taxon>rosids</taxon>
        <taxon>malvids</taxon>
        <taxon>Sapindales</taxon>
        <taxon>Rutaceae</taxon>
        <taxon>Aurantioideae</taxon>
        <taxon>Citrus</taxon>
    </lineage>
</organism>
<feature type="binding site" evidence="5">
    <location>
        <begin position="506"/>
        <end position="510"/>
    </location>
    <ligand>
        <name>GTP</name>
        <dbReference type="ChEBI" id="CHEBI:37565"/>
    </ligand>
</feature>
<dbReference type="InterPro" id="IPR001019">
    <property type="entry name" value="Gprotein_alpha_su"/>
</dbReference>
<feature type="binding site" evidence="6">
    <location>
        <position position="486"/>
    </location>
    <ligand>
        <name>Mg(2+)</name>
        <dbReference type="ChEBI" id="CHEBI:18420"/>
    </ligand>
</feature>
<dbReference type="SMART" id="SM00275">
    <property type="entry name" value="G_alpha"/>
    <property type="match status" value="1"/>
</dbReference>
<dbReference type="AlphaFoldDB" id="V4SIQ3"/>
<dbReference type="SUPFAM" id="SSF47895">
    <property type="entry name" value="Transducin (alpha subunit), insertion domain"/>
    <property type="match status" value="1"/>
</dbReference>
<dbReference type="PANTHER" id="PTHR36486:SF4">
    <property type="entry name" value="PH DOMAIN-CONTAINING PROTEIN"/>
    <property type="match status" value="1"/>
</dbReference>
<proteinExistence type="predicted"/>
<name>V4SIQ3_CITCL</name>
<dbReference type="PRINTS" id="PR00318">
    <property type="entry name" value="GPROTEINA"/>
</dbReference>
<feature type="binding site" evidence="5">
    <location>
        <position position="655"/>
    </location>
    <ligand>
        <name>GTP</name>
        <dbReference type="ChEBI" id="CHEBI:37565"/>
    </ligand>
</feature>
<feature type="binding site" evidence="6">
    <location>
        <position position="320"/>
    </location>
    <ligand>
        <name>Mg(2+)</name>
        <dbReference type="ChEBI" id="CHEBI:18420"/>
    </ligand>
</feature>
<keyword evidence="2 5" id="KW-0547">Nucleotide-binding</keyword>
<dbReference type="FunFam" id="1.10.400.10:FF:000013">
    <property type="entry name" value="Extra-large guanine nucleotide-binding protein 2"/>
    <property type="match status" value="1"/>
</dbReference>
<accession>V4SIQ3</accession>
<keyword evidence="9" id="KW-1185">Reference proteome</keyword>
<dbReference type="GO" id="GO:0031683">
    <property type="term" value="F:G-protein beta/gamma-subunit complex binding"/>
    <property type="evidence" value="ECO:0007669"/>
    <property type="project" value="InterPro"/>
</dbReference>
<dbReference type="eggNOG" id="KOG0082">
    <property type="taxonomic scope" value="Eukaryota"/>
</dbReference>
<reference evidence="8 9" key="1">
    <citation type="submission" date="2013-10" db="EMBL/GenBank/DDBJ databases">
        <authorList>
            <consortium name="International Citrus Genome Consortium"/>
            <person name="Jenkins J."/>
            <person name="Schmutz J."/>
            <person name="Prochnik S."/>
            <person name="Rokhsar D."/>
            <person name="Gmitter F."/>
            <person name="Ollitrault P."/>
            <person name="Machado M."/>
            <person name="Talon M."/>
            <person name="Wincker P."/>
            <person name="Jaillon O."/>
            <person name="Morgante M."/>
        </authorList>
    </citation>
    <scope>NUCLEOTIDE SEQUENCE</scope>
    <source>
        <strain evidence="9">cv. Clemenules</strain>
    </source>
</reference>
<dbReference type="InterPro" id="IPR011025">
    <property type="entry name" value="GproteinA_insert"/>
</dbReference>